<dbReference type="Proteomes" id="UP000002043">
    <property type="component" value="Chromosome"/>
</dbReference>
<feature type="domain" description="NADH:quinone oxidoreductase/Mrp antiporter transmembrane" evidence="9">
    <location>
        <begin position="117"/>
        <end position="405"/>
    </location>
</feature>
<feature type="transmembrane region" description="Helical" evidence="8">
    <location>
        <begin position="271"/>
        <end position="290"/>
    </location>
</feature>
<evidence type="ECO:0000256" key="7">
    <source>
        <dbReference type="RuleBase" id="RU000320"/>
    </source>
</evidence>
<evidence type="ECO:0000256" key="5">
    <source>
        <dbReference type="ARBA" id="ARBA00023002"/>
    </source>
</evidence>
<dbReference type="EMBL" id="CP001931">
    <property type="protein sequence ID" value="ADC90052.1"/>
    <property type="molecule type" value="Genomic_DNA"/>
</dbReference>
<dbReference type="KEGG" id="tal:Thal_1423"/>
<evidence type="ECO:0000313" key="11">
    <source>
        <dbReference type="Proteomes" id="UP000002043"/>
    </source>
</evidence>
<keyword evidence="2" id="KW-1003">Cell membrane</keyword>
<evidence type="ECO:0000256" key="1">
    <source>
        <dbReference type="ARBA" id="ARBA00004651"/>
    </source>
</evidence>
<dbReference type="PANTHER" id="PTHR42682">
    <property type="entry name" value="HYDROGENASE-4 COMPONENT F"/>
    <property type="match status" value="1"/>
</dbReference>
<keyword evidence="6 8" id="KW-0472">Membrane</keyword>
<dbReference type="InterPro" id="IPR003918">
    <property type="entry name" value="NADH_UbQ_OxRdtase"/>
</dbReference>
<feature type="transmembrane region" description="Helical" evidence="8">
    <location>
        <begin position="390"/>
        <end position="420"/>
    </location>
</feature>
<feature type="transmembrane region" description="Helical" evidence="8">
    <location>
        <begin position="238"/>
        <end position="259"/>
    </location>
</feature>
<dbReference type="STRING" id="638303.Thal_1423"/>
<comment type="subcellular location">
    <subcellularLocation>
        <location evidence="1">Cell membrane</location>
        <topology evidence="1">Multi-pass membrane protein</topology>
    </subcellularLocation>
    <subcellularLocation>
        <location evidence="7">Membrane</location>
        <topology evidence="7">Multi-pass membrane protein</topology>
    </subcellularLocation>
</comment>
<dbReference type="PRINTS" id="PR01437">
    <property type="entry name" value="NUOXDRDTASE4"/>
</dbReference>
<keyword evidence="4 8" id="KW-1133">Transmembrane helix</keyword>
<keyword evidence="3 7" id="KW-0812">Transmembrane</keyword>
<proteinExistence type="predicted"/>
<dbReference type="PANTHER" id="PTHR42682:SF5">
    <property type="entry name" value="HYDROGENASE-4 COMPONENT F"/>
    <property type="match status" value="1"/>
</dbReference>
<feature type="transmembrane region" description="Helical" evidence="8">
    <location>
        <begin position="100"/>
        <end position="116"/>
    </location>
</feature>
<dbReference type="AlphaFoldDB" id="D3SMS2"/>
<evidence type="ECO:0000313" key="10">
    <source>
        <dbReference type="EMBL" id="ADC90052.1"/>
    </source>
</evidence>
<feature type="transmembrane region" description="Helical" evidence="8">
    <location>
        <begin position="441"/>
        <end position="464"/>
    </location>
</feature>
<dbReference type="InterPro" id="IPR001750">
    <property type="entry name" value="ND/Mrp_TM"/>
</dbReference>
<organism evidence="10 11">
    <name type="scientific">Thermocrinis albus (strain DSM 14484 / JCM 11386 / HI 11/12)</name>
    <dbReference type="NCBI Taxonomy" id="638303"/>
    <lineage>
        <taxon>Bacteria</taxon>
        <taxon>Pseudomonadati</taxon>
        <taxon>Aquificota</taxon>
        <taxon>Aquificia</taxon>
        <taxon>Aquificales</taxon>
        <taxon>Aquificaceae</taxon>
        <taxon>Thermocrinis</taxon>
    </lineage>
</organism>
<feature type="transmembrane region" description="Helical" evidence="8">
    <location>
        <begin position="203"/>
        <end position="226"/>
    </location>
</feature>
<feature type="transmembrane region" description="Helical" evidence="8">
    <location>
        <begin position="153"/>
        <end position="173"/>
    </location>
</feature>
<evidence type="ECO:0000256" key="8">
    <source>
        <dbReference type="SAM" id="Phobius"/>
    </source>
</evidence>
<reference evidence="11" key="1">
    <citation type="journal article" date="2010" name="Stand. Genomic Sci.">
        <title>Complete genome sequence of Thermocrinis albus type strain (HI 11/12T).</title>
        <authorList>
            <person name="Wirth R."/>
            <person name="Sikorski J."/>
            <person name="Brambilla E."/>
            <person name="Misra M."/>
            <person name="Lapidus A."/>
            <person name="Copeland A."/>
            <person name="Nolan M."/>
            <person name="Lucas S."/>
            <person name="Chen F."/>
            <person name="Tice H."/>
            <person name="Cheng J.F."/>
            <person name="Han C."/>
            <person name="Detter J.C."/>
            <person name="Tapia R."/>
            <person name="Bruce D."/>
            <person name="Goodwin L."/>
            <person name="Pitluck S."/>
            <person name="Pati A."/>
            <person name="Anderson I."/>
            <person name="Ivanova N."/>
            <person name="Mavromatis K."/>
            <person name="Mikhailova N."/>
            <person name="Chen A."/>
            <person name="Palaniappan K."/>
            <person name="Bilek Y."/>
            <person name="Hader T."/>
            <person name="Land M."/>
            <person name="Hauser L."/>
            <person name="Chang Y.J."/>
            <person name="Jeffries C.D."/>
            <person name="Tindall B.J."/>
            <person name="Rohde M."/>
            <person name="Goker M."/>
            <person name="Bristow J."/>
            <person name="Eisen J.A."/>
            <person name="Markowitz V."/>
            <person name="Hugenholtz P."/>
            <person name="Kyrpides N.C."/>
            <person name="Klenk H.P."/>
        </authorList>
    </citation>
    <scope>NUCLEOTIDE SEQUENCE [LARGE SCALE GENOMIC DNA]</scope>
    <source>
        <strain evidence="11">DSM 14484 / JCM 11386 / HI 11/12</strain>
    </source>
</reference>
<evidence type="ECO:0000259" key="9">
    <source>
        <dbReference type="Pfam" id="PF00361"/>
    </source>
</evidence>
<dbReference type="OrthoDB" id="9807568at2"/>
<dbReference type="InterPro" id="IPR052175">
    <property type="entry name" value="ComplexI-like_HydComp"/>
</dbReference>
<feature type="transmembrane region" description="Helical" evidence="8">
    <location>
        <begin position="34"/>
        <end position="57"/>
    </location>
</feature>
<sequence>MNILFLILPITGMILSLMVGTIGMTYVQLLLSLSVLLLAIYVLYAGSYGTFAYSLLLVDPLNLLLLVTVSILEFFIALYAFWYVRKEINQGISKKKFRSYYFWKNAFIFSMMLSVLSNNIGLYWVGLEATTLTTAFLISFYRNKESYEAAWKYVIMCSIGITIGLFSIVVLYFSSSSIYGYSLKALSFSDLLNMASFLQKETLFLSFILALVGFGTKVGFVPMHSWLPDAHSQAPSPISALLSGVLLNTALLGVLRFYQLGVKAGITHVRYFLLLFGLITLVSAGFLMLRQREYKRLFAYSSMENMGLITAGLAAGGYGVMGAALHILFHALSKGVLFMLAGNLLLYFHTRRTDQINGLFFRARKTAFLLIFATASIVGLPPFATFISKFYILLGLFNASLAGGLISLFGIGLAVAAFLNQSLTMSLSKDEDLKPIEEERGLFLVPLMILFLLVMFSFGMPYAFSHLVGRLMHEV</sequence>
<evidence type="ECO:0000256" key="3">
    <source>
        <dbReference type="ARBA" id="ARBA00022692"/>
    </source>
</evidence>
<feature type="transmembrane region" description="Helical" evidence="8">
    <location>
        <begin position="327"/>
        <end position="346"/>
    </location>
</feature>
<feature type="transmembrane region" description="Helical" evidence="8">
    <location>
        <begin position="367"/>
        <end position="384"/>
    </location>
</feature>
<dbReference type="HOGENOM" id="CLU_007100_10_1_0"/>
<dbReference type="GO" id="GO:0005886">
    <property type="term" value="C:plasma membrane"/>
    <property type="evidence" value="ECO:0007669"/>
    <property type="project" value="UniProtKB-SubCell"/>
</dbReference>
<dbReference type="GO" id="GO:0008137">
    <property type="term" value="F:NADH dehydrogenase (ubiquinone) activity"/>
    <property type="evidence" value="ECO:0007669"/>
    <property type="project" value="InterPro"/>
</dbReference>
<feature type="transmembrane region" description="Helical" evidence="8">
    <location>
        <begin position="63"/>
        <end position="84"/>
    </location>
</feature>
<gene>
    <name evidence="10" type="ordered locus">Thal_1423</name>
</gene>
<dbReference type="RefSeq" id="WP_012992458.1">
    <property type="nucleotide sequence ID" value="NC_013894.1"/>
</dbReference>
<name>D3SMS2_THEAH</name>
<dbReference type="GO" id="GO:0016491">
    <property type="term" value="F:oxidoreductase activity"/>
    <property type="evidence" value="ECO:0007669"/>
    <property type="project" value="UniProtKB-KW"/>
</dbReference>
<feature type="transmembrane region" description="Helical" evidence="8">
    <location>
        <begin position="6"/>
        <end position="27"/>
    </location>
</feature>
<keyword evidence="11" id="KW-1185">Reference proteome</keyword>
<keyword evidence="10" id="KW-0830">Ubiquinone</keyword>
<evidence type="ECO:0000256" key="4">
    <source>
        <dbReference type="ARBA" id="ARBA00022989"/>
    </source>
</evidence>
<dbReference type="eggNOG" id="COG0651">
    <property type="taxonomic scope" value="Bacteria"/>
</dbReference>
<dbReference type="GO" id="GO:0042773">
    <property type="term" value="P:ATP synthesis coupled electron transport"/>
    <property type="evidence" value="ECO:0007669"/>
    <property type="project" value="InterPro"/>
</dbReference>
<protein>
    <submittedName>
        <fullName evidence="10">NADH/Ubiquinone/plastoquinone (Complex I)</fullName>
    </submittedName>
</protein>
<dbReference type="Pfam" id="PF00361">
    <property type="entry name" value="Proton_antipo_M"/>
    <property type="match status" value="1"/>
</dbReference>
<evidence type="ECO:0000256" key="2">
    <source>
        <dbReference type="ARBA" id="ARBA00022475"/>
    </source>
</evidence>
<evidence type="ECO:0000256" key="6">
    <source>
        <dbReference type="ARBA" id="ARBA00023136"/>
    </source>
</evidence>
<keyword evidence="5" id="KW-0560">Oxidoreductase</keyword>
<accession>D3SMS2</accession>